<accession>A0A154PKE1</accession>
<evidence type="ECO:0000313" key="3">
    <source>
        <dbReference type="Proteomes" id="UP000076502"/>
    </source>
</evidence>
<gene>
    <name evidence="2" type="ORF">WN55_04180</name>
</gene>
<protein>
    <submittedName>
        <fullName evidence="2">Uncharacterized protein</fullName>
    </submittedName>
</protein>
<evidence type="ECO:0000313" key="2">
    <source>
        <dbReference type="EMBL" id="KZC12329.1"/>
    </source>
</evidence>
<reference evidence="2 3" key="1">
    <citation type="submission" date="2015-07" db="EMBL/GenBank/DDBJ databases">
        <title>The genome of Dufourea novaeangliae.</title>
        <authorList>
            <person name="Pan H."/>
            <person name="Kapheim K."/>
        </authorList>
    </citation>
    <scope>NUCLEOTIDE SEQUENCE [LARGE SCALE GENOMIC DNA]</scope>
    <source>
        <strain evidence="2">0120121106</strain>
        <tissue evidence="2">Whole body</tissue>
    </source>
</reference>
<dbReference type="Proteomes" id="UP000076502">
    <property type="component" value="Unassembled WGS sequence"/>
</dbReference>
<feature type="region of interest" description="Disordered" evidence="1">
    <location>
        <begin position="1"/>
        <end position="30"/>
    </location>
</feature>
<keyword evidence="3" id="KW-1185">Reference proteome</keyword>
<sequence length="73" mass="8141">MQVMSTVHAESPRGAADEGDFSRRHPVPASEHSGSVVHWLRLFTVPDATPCRYHRGEPINGVVVPRRRTADRP</sequence>
<dbReference type="AlphaFoldDB" id="A0A154PKE1"/>
<dbReference type="EMBL" id="KQ434946">
    <property type="protein sequence ID" value="KZC12329.1"/>
    <property type="molecule type" value="Genomic_DNA"/>
</dbReference>
<evidence type="ECO:0000256" key="1">
    <source>
        <dbReference type="SAM" id="MobiDB-lite"/>
    </source>
</evidence>
<proteinExistence type="predicted"/>
<name>A0A154PKE1_DUFNO</name>
<organism evidence="2 3">
    <name type="scientific">Dufourea novaeangliae</name>
    <name type="common">Sweat bee</name>
    <dbReference type="NCBI Taxonomy" id="178035"/>
    <lineage>
        <taxon>Eukaryota</taxon>
        <taxon>Metazoa</taxon>
        <taxon>Ecdysozoa</taxon>
        <taxon>Arthropoda</taxon>
        <taxon>Hexapoda</taxon>
        <taxon>Insecta</taxon>
        <taxon>Pterygota</taxon>
        <taxon>Neoptera</taxon>
        <taxon>Endopterygota</taxon>
        <taxon>Hymenoptera</taxon>
        <taxon>Apocrita</taxon>
        <taxon>Aculeata</taxon>
        <taxon>Apoidea</taxon>
        <taxon>Anthophila</taxon>
        <taxon>Halictidae</taxon>
        <taxon>Rophitinae</taxon>
        <taxon>Dufourea</taxon>
    </lineage>
</organism>